<feature type="compositionally biased region" description="Basic and acidic residues" evidence="1">
    <location>
        <begin position="189"/>
        <end position="204"/>
    </location>
</feature>
<feature type="region of interest" description="Disordered" evidence="1">
    <location>
        <begin position="129"/>
        <end position="223"/>
    </location>
</feature>
<feature type="region of interest" description="Disordered" evidence="1">
    <location>
        <begin position="73"/>
        <end position="93"/>
    </location>
</feature>
<feature type="compositionally biased region" description="Low complexity" evidence="1">
    <location>
        <begin position="35"/>
        <end position="51"/>
    </location>
</feature>
<feature type="compositionally biased region" description="Low complexity" evidence="1">
    <location>
        <begin position="162"/>
        <end position="174"/>
    </location>
</feature>
<feature type="compositionally biased region" description="Polar residues" evidence="1">
    <location>
        <begin position="73"/>
        <end position="86"/>
    </location>
</feature>
<evidence type="ECO:0000313" key="3">
    <source>
        <dbReference type="Proteomes" id="UP000250235"/>
    </source>
</evidence>
<evidence type="ECO:0000313" key="2">
    <source>
        <dbReference type="EMBL" id="KZV37031.1"/>
    </source>
</evidence>
<dbReference type="EMBL" id="KV003165">
    <property type="protein sequence ID" value="KZV37031.1"/>
    <property type="molecule type" value="Genomic_DNA"/>
</dbReference>
<dbReference type="AlphaFoldDB" id="A0A2Z7BR46"/>
<dbReference type="Proteomes" id="UP000250235">
    <property type="component" value="Unassembled WGS sequence"/>
</dbReference>
<reference evidence="2 3" key="1">
    <citation type="journal article" date="2015" name="Proc. Natl. Acad. Sci. U.S.A.">
        <title>The resurrection genome of Boea hygrometrica: A blueprint for survival of dehydration.</title>
        <authorList>
            <person name="Xiao L."/>
            <person name="Yang G."/>
            <person name="Zhang L."/>
            <person name="Yang X."/>
            <person name="Zhao S."/>
            <person name="Ji Z."/>
            <person name="Zhou Q."/>
            <person name="Hu M."/>
            <person name="Wang Y."/>
            <person name="Chen M."/>
            <person name="Xu Y."/>
            <person name="Jin H."/>
            <person name="Xiao X."/>
            <person name="Hu G."/>
            <person name="Bao F."/>
            <person name="Hu Y."/>
            <person name="Wan P."/>
            <person name="Li L."/>
            <person name="Deng X."/>
            <person name="Kuang T."/>
            <person name="Xiang C."/>
            <person name="Zhu J.K."/>
            <person name="Oliver M.J."/>
            <person name="He Y."/>
        </authorList>
    </citation>
    <scope>NUCLEOTIDE SEQUENCE [LARGE SCALE GENOMIC DNA]</scope>
    <source>
        <strain evidence="3">cv. XS01</strain>
    </source>
</reference>
<feature type="compositionally biased region" description="Polar residues" evidence="1">
    <location>
        <begin position="213"/>
        <end position="223"/>
    </location>
</feature>
<organism evidence="2 3">
    <name type="scientific">Dorcoceras hygrometricum</name>
    <dbReference type="NCBI Taxonomy" id="472368"/>
    <lineage>
        <taxon>Eukaryota</taxon>
        <taxon>Viridiplantae</taxon>
        <taxon>Streptophyta</taxon>
        <taxon>Embryophyta</taxon>
        <taxon>Tracheophyta</taxon>
        <taxon>Spermatophyta</taxon>
        <taxon>Magnoliopsida</taxon>
        <taxon>eudicotyledons</taxon>
        <taxon>Gunneridae</taxon>
        <taxon>Pentapetalae</taxon>
        <taxon>asterids</taxon>
        <taxon>lamiids</taxon>
        <taxon>Lamiales</taxon>
        <taxon>Gesneriaceae</taxon>
        <taxon>Didymocarpoideae</taxon>
        <taxon>Trichosporeae</taxon>
        <taxon>Loxocarpinae</taxon>
        <taxon>Dorcoceras</taxon>
    </lineage>
</organism>
<evidence type="ECO:0000256" key="1">
    <source>
        <dbReference type="SAM" id="MobiDB-lite"/>
    </source>
</evidence>
<keyword evidence="3" id="KW-1185">Reference proteome</keyword>
<sequence length="435" mass="48068">MLPTVEPFLKPAIQTPAIERRSASRSAQISAPYQLTHAAQHSQQFSSGSSHTQIRPHTSAQITLAYRVSSMASSVRSDPDTVSSLGTKKPLGFRTNRSRSVCALRPAQSIQLSSMSGLVLTTDKHMRKLSKTGLNPRPAVEPGFPENNATKKQTKPRRDMGSNPSTESNNTTEITTRKRMQVLCMRRQGKMESSTHKGAKELKHSSKNHRQRTMATGSGSSTLLANTSHTSDVTQLRSLTCFSSSSTYISLEYLTQYESLRSRGTYSNQIAVVNQLSRVNTARDIGSGPNLHPAYAYMLNCYQPRLLTGQISSRALIALAHYYISGGIRTTLTQSCPHKYSVPLTEMQNTDADQITLSTADLIFLSSLHDPKAINSLLQSCSSQQDSRPDWLYQPDRTFRDLSTQHRTSETSPTESRLHLAVEPPTTQSCYTAAR</sequence>
<name>A0A2Z7BR46_9LAMI</name>
<protein>
    <submittedName>
        <fullName evidence="2">Uncharacterized protein</fullName>
    </submittedName>
</protein>
<proteinExistence type="predicted"/>
<feature type="region of interest" description="Disordered" evidence="1">
    <location>
        <begin position="35"/>
        <end position="55"/>
    </location>
</feature>
<gene>
    <name evidence="2" type="ORF">F511_11977</name>
</gene>
<accession>A0A2Z7BR46</accession>